<reference evidence="1 2" key="1">
    <citation type="submission" date="2020-08" db="EMBL/GenBank/DDBJ databases">
        <title>Genomic Encyclopedia of Type Strains, Phase IV (KMG-IV): sequencing the most valuable type-strain genomes for metagenomic binning, comparative biology and taxonomic classification.</title>
        <authorList>
            <person name="Goeker M."/>
        </authorList>
    </citation>
    <scope>NUCLEOTIDE SEQUENCE [LARGE SCALE GENOMIC DNA]</scope>
    <source>
        <strain evidence="1 2">DSM 100211</strain>
    </source>
</reference>
<sequence>MSSDRPDGFMMIGLHKLAAQNGDGLIPELYALLTREAHMQAESPNVSVFPVWETRSPARAVPFEPADQQQIEAGDNVVAFPLLTALAGRRKDSA</sequence>
<evidence type="ECO:0000313" key="1">
    <source>
        <dbReference type="EMBL" id="MBB3979422.1"/>
    </source>
</evidence>
<accession>A0A7W6DF01</accession>
<dbReference type="AlphaFoldDB" id="A0A7W6DF01"/>
<dbReference type="EMBL" id="JACIEE010000011">
    <property type="protein sequence ID" value="MBB3979422.1"/>
    <property type="molecule type" value="Genomic_DNA"/>
</dbReference>
<comment type="caution">
    <text evidence="1">The sequence shown here is derived from an EMBL/GenBank/DDBJ whole genome shotgun (WGS) entry which is preliminary data.</text>
</comment>
<dbReference type="RefSeq" id="WP_183807664.1">
    <property type="nucleotide sequence ID" value="NZ_JACIEE010000011.1"/>
</dbReference>
<gene>
    <name evidence="1" type="ORF">GGQ64_004664</name>
</gene>
<evidence type="ECO:0000313" key="2">
    <source>
        <dbReference type="Proteomes" id="UP000574761"/>
    </source>
</evidence>
<keyword evidence="2" id="KW-1185">Reference proteome</keyword>
<protein>
    <submittedName>
        <fullName evidence="1">Uncharacterized protein</fullName>
    </submittedName>
</protein>
<dbReference type="Proteomes" id="UP000574761">
    <property type="component" value="Unassembled WGS sequence"/>
</dbReference>
<proteinExistence type="predicted"/>
<name>A0A7W6DF01_9HYPH</name>
<organism evidence="1 2">
    <name type="scientific">Mycoplana azooxidifex</name>
    <dbReference type="NCBI Taxonomy" id="1636188"/>
    <lineage>
        <taxon>Bacteria</taxon>
        <taxon>Pseudomonadati</taxon>
        <taxon>Pseudomonadota</taxon>
        <taxon>Alphaproteobacteria</taxon>
        <taxon>Hyphomicrobiales</taxon>
        <taxon>Rhizobiaceae</taxon>
        <taxon>Mycoplana</taxon>
    </lineage>
</organism>